<dbReference type="AlphaFoldDB" id="A0A6P1NL69"/>
<feature type="domain" description="Bacterial surface antigen (D15)" evidence="5">
    <location>
        <begin position="348"/>
        <end position="656"/>
    </location>
</feature>
<dbReference type="InterPro" id="IPR039910">
    <property type="entry name" value="D15-like"/>
</dbReference>
<dbReference type="GO" id="GO:0019867">
    <property type="term" value="C:outer membrane"/>
    <property type="evidence" value="ECO:0007669"/>
    <property type="project" value="InterPro"/>
</dbReference>
<dbReference type="Proteomes" id="UP000463975">
    <property type="component" value="Chromosome"/>
</dbReference>
<dbReference type="InterPro" id="IPR010827">
    <property type="entry name" value="BamA/TamA_POTRA"/>
</dbReference>
<dbReference type="Pfam" id="PF07244">
    <property type="entry name" value="POTRA"/>
    <property type="match status" value="1"/>
</dbReference>
<dbReference type="Gene3D" id="2.40.160.50">
    <property type="entry name" value="membrane protein fhac: a member of the omp85/tpsb transporter family"/>
    <property type="match status" value="1"/>
</dbReference>
<sequence>MKPVRTLSLCLTLVISHFLGVQQAFSETATSQEKEQSLAYEINIKKTADSNVDSALQAASQLVALQKTHHIGPYALAGRIRSDYGRLEGGLRSEGFYGGSVEIKVFVLDQEYDGRDPALAGILSQLPEGKTVKITASATLASRYHVGAIELLSAHDEAHRVDLKAIPLTSEEKKAFGVKIGDKAIAKNILASQTRLEDYLHEEGYGLASVSRPKAILNHDRHEITVRTYVNKGPKLVVGPFHFKGLKHVKQDYVARRIHLHEGELYKPSSIENSRLDLGSTGLFSAIQIENAPPVISISPDKSEVENVSQAMPLNFSFTEGKRHRVAGEVGFSTDLGGRLGASWLHRNLLGRGEQLKISALATGLGGSAQQGLGYDGYVDFSKPDFLDRGRVLNLRAEGVRQLLYSYHQTALILRGGFSQPINDEWKLNGAISLEQENIKQFGKSRNYFIASLPLGVDYDGTGRTSPIDPATHGVKISISVTPSESLEHQTSFFAILNGQISTYFDIHNLGLTRPGRSIIALRGIVGSIQGATTWDIPPDQRLYAGGQSTVRGFRYQGVGPQFRNSKYAIGGSSMDAATIEYRQRLFKSFGTALFVDAGQVGKGSMPGHGKLRVGYGAGVRYFTPIGPVRLDIALPYKRPPRGDKWELYIGLGESF</sequence>
<protein>
    <submittedName>
        <fullName evidence="7">BamA/TamA family outer membrane protein</fullName>
    </submittedName>
</protein>
<evidence type="ECO:0000313" key="8">
    <source>
        <dbReference type="Proteomes" id="UP000463975"/>
    </source>
</evidence>
<dbReference type="Pfam" id="PF01103">
    <property type="entry name" value="Omp85"/>
    <property type="match status" value="1"/>
</dbReference>
<dbReference type="RefSeq" id="WP_160618697.1">
    <property type="nucleotide sequence ID" value="NZ_CP047652.1"/>
</dbReference>
<reference evidence="7 8" key="1">
    <citation type="submission" date="2020-01" db="EMBL/GenBank/DDBJ databases">
        <title>Genome sequencing of strain KACC 21507.</title>
        <authorList>
            <person name="Heo J."/>
            <person name="Kim S.-J."/>
            <person name="Kim J.-S."/>
            <person name="Hong S.-B."/>
            <person name="Kwon S.-W."/>
        </authorList>
    </citation>
    <scope>NUCLEOTIDE SEQUENCE [LARGE SCALE GENOMIC DNA]</scope>
    <source>
        <strain evidence="7 8">KACC 21507</strain>
    </source>
</reference>
<dbReference type="EMBL" id="CP047652">
    <property type="protein sequence ID" value="QHI95621.1"/>
    <property type="molecule type" value="Genomic_DNA"/>
</dbReference>
<keyword evidence="4" id="KW-0732">Signal</keyword>
<dbReference type="PANTHER" id="PTHR12815">
    <property type="entry name" value="SORTING AND ASSEMBLY MACHINERY SAMM50 PROTEIN FAMILY MEMBER"/>
    <property type="match status" value="1"/>
</dbReference>
<evidence type="ECO:0000256" key="4">
    <source>
        <dbReference type="SAM" id="SignalP"/>
    </source>
</evidence>
<evidence type="ECO:0000256" key="3">
    <source>
        <dbReference type="ARBA" id="ARBA00023136"/>
    </source>
</evidence>
<proteinExistence type="predicted"/>
<name>A0A6P1NL69_9PROT</name>
<evidence type="ECO:0000256" key="1">
    <source>
        <dbReference type="ARBA" id="ARBA00004370"/>
    </source>
</evidence>
<feature type="domain" description="POTRA" evidence="6">
    <location>
        <begin position="238"/>
        <end position="320"/>
    </location>
</feature>
<evidence type="ECO:0000259" key="5">
    <source>
        <dbReference type="Pfam" id="PF01103"/>
    </source>
</evidence>
<accession>A0A6P1NL69</accession>
<evidence type="ECO:0000313" key="7">
    <source>
        <dbReference type="EMBL" id="QHI95621.1"/>
    </source>
</evidence>
<dbReference type="PANTHER" id="PTHR12815:SF42">
    <property type="entry name" value="BACTERIAL SURFACE ANTIGEN (D15) DOMAIN-CONTAINING PROTEIN"/>
    <property type="match status" value="1"/>
</dbReference>
<evidence type="ECO:0000259" key="6">
    <source>
        <dbReference type="Pfam" id="PF07244"/>
    </source>
</evidence>
<keyword evidence="2" id="KW-0812">Transmembrane</keyword>
<feature type="signal peptide" evidence="4">
    <location>
        <begin position="1"/>
        <end position="26"/>
    </location>
</feature>
<keyword evidence="2" id="KW-1134">Transmembrane beta strand</keyword>
<evidence type="ECO:0000256" key="2">
    <source>
        <dbReference type="ARBA" id="ARBA00022452"/>
    </source>
</evidence>
<organism evidence="7 8">
    <name type="scientific">Aristophania vespae</name>
    <dbReference type="NCBI Taxonomy" id="2697033"/>
    <lineage>
        <taxon>Bacteria</taxon>
        <taxon>Pseudomonadati</taxon>
        <taxon>Pseudomonadota</taxon>
        <taxon>Alphaproteobacteria</taxon>
        <taxon>Acetobacterales</taxon>
        <taxon>Acetobacteraceae</taxon>
        <taxon>Aristophania</taxon>
    </lineage>
</organism>
<comment type="subcellular location">
    <subcellularLocation>
        <location evidence="1">Membrane</location>
    </subcellularLocation>
</comment>
<gene>
    <name evidence="7" type="ORF">GT348_04470</name>
</gene>
<keyword evidence="8" id="KW-1185">Reference proteome</keyword>
<feature type="chain" id="PRO_5026770517" evidence="4">
    <location>
        <begin position="27"/>
        <end position="656"/>
    </location>
</feature>
<dbReference type="KEGG" id="bomb:GT348_04470"/>
<keyword evidence="3" id="KW-0472">Membrane</keyword>
<dbReference type="InterPro" id="IPR000184">
    <property type="entry name" value="Bac_surfAg_D15"/>
</dbReference>
<dbReference type="Gene3D" id="3.10.20.310">
    <property type="entry name" value="membrane protein fhac"/>
    <property type="match status" value="1"/>
</dbReference>